<protein>
    <submittedName>
        <fullName evidence="1">Uncharacterized protein</fullName>
    </submittedName>
</protein>
<accession>A0A183PVF0</accession>
<organism evidence="1 2">
    <name type="scientific">Schistosoma mattheei</name>
    <dbReference type="NCBI Taxonomy" id="31246"/>
    <lineage>
        <taxon>Eukaryota</taxon>
        <taxon>Metazoa</taxon>
        <taxon>Spiralia</taxon>
        <taxon>Lophotrochozoa</taxon>
        <taxon>Platyhelminthes</taxon>
        <taxon>Trematoda</taxon>
        <taxon>Digenea</taxon>
        <taxon>Strigeidida</taxon>
        <taxon>Schistosomatoidea</taxon>
        <taxon>Schistosomatidae</taxon>
        <taxon>Schistosoma</taxon>
    </lineage>
</organism>
<gene>
    <name evidence="1" type="ORF">SMTD_LOCUS18336</name>
</gene>
<dbReference type="EMBL" id="UZAL01040292">
    <property type="protein sequence ID" value="VDP76796.1"/>
    <property type="molecule type" value="Genomic_DNA"/>
</dbReference>
<proteinExistence type="predicted"/>
<evidence type="ECO:0000313" key="1">
    <source>
        <dbReference type="EMBL" id="VDP76796.1"/>
    </source>
</evidence>
<sequence length="72" mass="7592">MVNTCSIGSRKGLSFSRFGIGTESIASSNSSIFSIPILGSRFYIIISLILELTSSAQRAEPLTIGVLSPSNP</sequence>
<dbReference type="AlphaFoldDB" id="A0A183PVF0"/>
<reference evidence="1 2" key="1">
    <citation type="submission" date="2018-11" db="EMBL/GenBank/DDBJ databases">
        <authorList>
            <consortium name="Pathogen Informatics"/>
        </authorList>
    </citation>
    <scope>NUCLEOTIDE SEQUENCE [LARGE SCALE GENOMIC DNA]</scope>
    <source>
        <strain>Denwood</strain>
        <strain evidence="2">Zambia</strain>
    </source>
</reference>
<dbReference type="Proteomes" id="UP000269396">
    <property type="component" value="Unassembled WGS sequence"/>
</dbReference>
<name>A0A183PVF0_9TREM</name>
<keyword evidence="2" id="KW-1185">Reference proteome</keyword>
<evidence type="ECO:0000313" key="2">
    <source>
        <dbReference type="Proteomes" id="UP000269396"/>
    </source>
</evidence>